<reference evidence="3" key="1">
    <citation type="submission" date="2021-01" db="EMBL/GenBank/DDBJ databases">
        <authorList>
            <person name="Corre E."/>
            <person name="Pelletier E."/>
            <person name="Niang G."/>
            <person name="Scheremetjew M."/>
            <person name="Finn R."/>
            <person name="Kale V."/>
            <person name="Holt S."/>
            <person name="Cochrane G."/>
            <person name="Meng A."/>
            <person name="Brown T."/>
            <person name="Cohen L."/>
        </authorList>
    </citation>
    <scope>NUCLEOTIDE SEQUENCE</scope>
    <source>
        <strain evidence="3">CCMP127</strain>
    </source>
</reference>
<dbReference type="Pfam" id="PF00982">
    <property type="entry name" value="Glyco_transf_20"/>
    <property type="match status" value="1"/>
</dbReference>
<dbReference type="PANTHER" id="PTHR10788">
    <property type="entry name" value="TREHALOSE-6-PHOSPHATE SYNTHASE"/>
    <property type="match status" value="1"/>
</dbReference>
<dbReference type="SUPFAM" id="SSF53756">
    <property type="entry name" value="UDP-Glycosyltransferase/glycogen phosphorylase"/>
    <property type="match status" value="1"/>
</dbReference>
<feature type="region of interest" description="Disordered" evidence="2">
    <location>
        <begin position="831"/>
        <end position="858"/>
    </location>
</feature>
<organism evidence="3">
    <name type="scientific">Amphora coffeiformis</name>
    <dbReference type="NCBI Taxonomy" id="265554"/>
    <lineage>
        <taxon>Eukaryota</taxon>
        <taxon>Sar</taxon>
        <taxon>Stramenopiles</taxon>
        <taxon>Ochrophyta</taxon>
        <taxon>Bacillariophyta</taxon>
        <taxon>Bacillariophyceae</taxon>
        <taxon>Bacillariophycidae</taxon>
        <taxon>Thalassiophysales</taxon>
        <taxon>Catenulaceae</taxon>
        <taxon>Amphora</taxon>
    </lineage>
</organism>
<feature type="region of interest" description="Disordered" evidence="2">
    <location>
        <begin position="302"/>
        <end position="327"/>
    </location>
</feature>
<evidence type="ECO:0000256" key="1">
    <source>
        <dbReference type="ARBA" id="ARBA00005409"/>
    </source>
</evidence>
<comment type="similarity">
    <text evidence="1">In the N-terminal section; belongs to the glycosyltransferase 20 family.</text>
</comment>
<dbReference type="PANTHER" id="PTHR10788:SF109">
    <property type="entry name" value="CBM20 DOMAIN-CONTAINING PROTEIN"/>
    <property type="match status" value="1"/>
</dbReference>
<dbReference type="Gene3D" id="3.40.50.2000">
    <property type="entry name" value="Glycogen Phosphorylase B"/>
    <property type="match status" value="2"/>
</dbReference>
<gene>
    <name evidence="3" type="ORF">ACOF00016_LOCUS18791</name>
</gene>
<protein>
    <recommendedName>
        <fullName evidence="4">Alpha,alpha-trehalose-phosphate synthase (UDP-forming)</fullName>
    </recommendedName>
</protein>
<feature type="compositionally biased region" description="Polar residues" evidence="2">
    <location>
        <begin position="306"/>
        <end position="324"/>
    </location>
</feature>
<dbReference type="CDD" id="cd03788">
    <property type="entry name" value="GT20_TPS"/>
    <property type="match status" value="1"/>
</dbReference>
<feature type="region of interest" description="Disordered" evidence="2">
    <location>
        <begin position="187"/>
        <end position="210"/>
    </location>
</feature>
<dbReference type="InterPro" id="IPR023214">
    <property type="entry name" value="HAD_sf"/>
</dbReference>
<dbReference type="AlphaFoldDB" id="A0A7S3LGS2"/>
<dbReference type="Gene3D" id="3.40.50.1000">
    <property type="entry name" value="HAD superfamily/HAD-like"/>
    <property type="match status" value="1"/>
</dbReference>
<sequence length="1209" mass="133739">MNTDDPAPPAEKVGRVVRLHFTCKAELPLGSFLRVTGSTLWAPGTAANDPADAAVVVDRTEAAAFPAPHVESEEAVVGSGHDATQTDLYTSSVEMVTTPEEYPIWRTRRPVVIVLPQNRKHMTHHHYYRYLIVSPGGKLSQGFFDEEDEEAMEDEMTANSAPVASTSNEGVGSTAVIEWEDPFATQRTDAGHLNPSGSSGGLPSGRNRPSAVSLASLTVGRGSGLTKTDLRNLPYRTIDIDVATAKPESIAQDRYNEGEDVSFQHYLIREAIHEENRRKMISRQSHVSLQTNPEEQDAIMSEPLSRPSSVGGQLGTSGTTSDASTPPPASLATRIFFVCFHLPVVVVQNPQSKQWRASWSESILAKTEGSQILSTYQAYWVGTVTSHPPLQTQEDKDAVRAILEEMNCIPIFLEDRFRQAHYYGFCKQVLWPAFHNIDMLDLSTCGWLPDQHGASDWDQSRLDDWWNAYAAVNQEFCRVMGSLIKPTDILWVHDYHLSLVPQQMAQVEVQKFGRRITRKVFFLHIPFPTSQIFREIECGESILTGMLHADVVGFHAFDHARHFLNAAKRILGCSYESLVGGLIGVSFQGRTILVSMSNVSIEPRMVDAALMLPSVQAGQREIRNKHHGRTIVGGLDIGQRLSGISLKLLAFERLLQDYPLWQSRVVMLQRVLLPGSRQKDEEVTTQEVRALVKRIQEKFGNDVIDYQEVNGTSLPLDQRLAFWKAIDILMVTPIREGLNHWPMEFIYAHKEPETPGVVIASEFSAISSILNGALRVNPYDIQMMIATIDKALSMEMHEREGRRYRDIEFVSSSPSDKWVKNVLRDLKDATIRQPSATTASESNSQASTPYGKSEPATPIRKELVDTTAAFLAREASFAFAHLNVRALKRAYDLSRRRVIITDFNGTIVPKEPPGKYLKREILGTSGNKPPQVVIDALGHLCSDPKNTVYVVSGDSVENVISALGHIPNLGLAVSNGARFSPPGPNPNDRKWLTFDLGVDWDAVKRVALPVLSKYTARSNGSFVKLTSFSIGWSYYSCDPEWGSLQASHLVLELESELRAFDVRFVTLKGIVEVVPRKLNKGLIVTKVLRDVGPAVDFCMCMGDDISDEKMFTSVFSFLAESDQDPSQRRPGPPVVESDGTVVPEPDTADDMEEAPDRVYAFTIAVGKKQSHASFFVNGAEDVAGALVSLAGGSLPTGGIATSNQVRMFV</sequence>
<dbReference type="GO" id="GO:0005829">
    <property type="term" value="C:cytosol"/>
    <property type="evidence" value="ECO:0007669"/>
    <property type="project" value="TreeGrafter"/>
</dbReference>
<feature type="region of interest" description="Disordered" evidence="2">
    <location>
        <begin position="1122"/>
        <end position="1150"/>
    </location>
</feature>
<evidence type="ECO:0008006" key="4">
    <source>
        <dbReference type="Google" id="ProtNLM"/>
    </source>
</evidence>
<evidence type="ECO:0000256" key="2">
    <source>
        <dbReference type="SAM" id="MobiDB-lite"/>
    </source>
</evidence>
<dbReference type="EMBL" id="HBIM01025282">
    <property type="protein sequence ID" value="CAE0422213.1"/>
    <property type="molecule type" value="Transcribed_RNA"/>
</dbReference>
<evidence type="ECO:0000313" key="3">
    <source>
        <dbReference type="EMBL" id="CAE0422213.1"/>
    </source>
</evidence>
<dbReference type="InterPro" id="IPR003337">
    <property type="entry name" value="Trehalose_PPase"/>
</dbReference>
<name>A0A7S3LGS2_9STRA</name>
<dbReference type="Pfam" id="PF02358">
    <property type="entry name" value="Trehalose_PPase"/>
    <property type="match status" value="1"/>
</dbReference>
<dbReference type="InterPro" id="IPR001830">
    <property type="entry name" value="Glyco_trans_20"/>
</dbReference>
<dbReference type="GO" id="GO:0005992">
    <property type="term" value="P:trehalose biosynthetic process"/>
    <property type="evidence" value="ECO:0007669"/>
    <property type="project" value="InterPro"/>
</dbReference>
<dbReference type="NCBIfam" id="TIGR00685">
    <property type="entry name" value="T6PP"/>
    <property type="match status" value="1"/>
</dbReference>
<dbReference type="InterPro" id="IPR036412">
    <property type="entry name" value="HAD-like_sf"/>
</dbReference>
<dbReference type="GO" id="GO:0004805">
    <property type="term" value="F:trehalose-phosphatase activity"/>
    <property type="evidence" value="ECO:0007669"/>
    <property type="project" value="TreeGrafter"/>
</dbReference>
<dbReference type="SUPFAM" id="SSF56784">
    <property type="entry name" value="HAD-like"/>
    <property type="match status" value="1"/>
</dbReference>
<feature type="compositionally biased region" description="Polar residues" evidence="2">
    <location>
        <begin position="832"/>
        <end position="850"/>
    </location>
</feature>
<dbReference type="Gene3D" id="3.30.70.1020">
    <property type="entry name" value="Trehalose-6-phosphate phosphatase related protein, domain 2"/>
    <property type="match status" value="1"/>
</dbReference>
<accession>A0A7S3LGS2</accession>
<proteinExistence type="inferred from homology"/>